<keyword evidence="3" id="KW-1185">Reference proteome</keyword>
<dbReference type="EMBL" id="JAPQKP010000004">
    <property type="protein sequence ID" value="KAJ5193945.1"/>
    <property type="molecule type" value="Genomic_DNA"/>
</dbReference>
<proteinExistence type="predicted"/>
<name>A0A9W9M975_9EURO</name>
<evidence type="ECO:0000313" key="3">
    <source>
        <dbReference type="Proteomes" id="UP001150879"/>
    </source>
</evidence>
<gene>
    <name evidence="2" type="ORF">N7472_006411</name>
</gene>
<accession>A0A9W9M975</accession>
<dbReference type="Proteomes" id="UP001150879">
    <property type="component" value="Unassembled WGS sequence"/>
</dbReference>
<dbReference type="AlphaFoldDB" id="A0A9W9M975"/>
<reference evidence="2" key="2">
    <citation type="journal article" date="2023" name="IMA Fungus">
        <title>Comparative genomic study of the Penicillium genus elucidates a diverse pangenome and 15 lateral gene transfer events.</title>
        <authorList>
            <person name="Petersen C."/>
            <person name="Sorensen T."/>
            <person name="Nielsen M.R."/>
            <person name="Sondergaard T.E."/>
            <person name="Sorensen J.L."/>
            <person name="Fitzpatrick D.A."/>
            <person name="Frisvad J.C."/>
            <person name="Nielsen K.L."/>
        </authorList>
    </citation>
    <scope>NUCLEOTIDE SEQUENCE</scope>
    <source>
        <strain evidence="2">IBT 16849</strain>
    </source>
</reference>
<feature type="compositionally biased region" description="Polar residues" evidence="1">
    <location>
        <begin position="1"/>
        <end position="11"/>
    </location>
</feature>
<sequence length="119" mass="13159">MSRLKSSTRLNPATPIKISKSASNDLITCLTPVLPMNTQSPNPKPSNEHKPRSQRQSLNYITSPPHPGIKHNVNPLSNSLRNPLKRIKTSNSPINLPPSMITHNNSLNTMLNTPPRITN</sequence>
<evidence type="ECO:0000256" key="1">
    <source>
        <dbReference type="SAM" id="MobiDB-lite"/>
    </source>
</evidence>
<reference evidence="2" key="1">
    <citation type="submission" date="2022-11" db="EMBL/GenBank/DDBJ databases">
        <authorList>
            <person name="Petersen C."/>
        </authorList>
    </citation>
    <scope>NUCLEOTIDE SEQUENCE</scope>
    <source>
        <strain evidence="2">IBT 16849</strain>
    </source>
</reference>
<evidence type="ECO:0000313" key="2">
    <source>
        <dbReference type="EMBL" id="KAJ5193945.1"/>
    </source>
</evidence>
<feature type="region of interest" description="Disordered" evidence="1">
    <location>
        <begin position="1"/>
        <end position="107"/>
    </location>
</feature>
<organism evidence="2 3">
    <name type="scientific">Penicillium cf. griseofulvum</name>
    <dbReference type="NCBI Taxonomy" id="2972120"/>
    <lineage>
        <taxon>Eukaryota</taxon>
        <taxon>Fungi</taxon>
        <taxon>Dikarya</taxon>
        <taxon>Ascomycota</taxon>
        <taxon>Pezizomycotina</taxon>
        <taxon>Eurotiomycetes</taxon>
        <taxon>Eurotiomycetidae</taxon>
        <taxon>Eurotiales</taxon>
        <taxon>Aspergillaceae</taxon>
        <taxon>Penicillium</taxon>
    </lineage>
</organism>
<comment type="caution">
    <text evidence="2">The sequence shown here is derived from an EMBL/GenBank/DDBJ whole genome shotgun (WGS) entry which is preliminary data.</text>
</comment>
<protein>
    <submittedName>
        <fullName evidence="2">Uncharacterized protein</fullName>
    </submittedName>
</protein>